<evidence type="ECO:0000313" key="2">
    <source>
        <dbReference type="EMBL" id="GMG83060.1"/>
    </source>
</evidence>
<evidence type="ECO:0000313" key="3">
    <source>
        <dbReference type="Proteomes" id="UP001239909"/>
    </source>
</evidence>
<sequence length="205" mass="21328">MSAPADPRPRGGAPVGYLAELSEVETAAVLAMRLWCAGETRQAQLWTEFATLFGTRDGAAHLKGLEQMMVLIAGHSRRPVMRHRCACRCLGADEAVLARMIGAAAEGNRDEAALFAALLVRVEMATLLAAEAEVVAATLRLALMRGSGLRAEVFDPPGAPETDAAETHAAGTDAPGTHAAGTHAAEAPADIVPLAASHRAAPTRH</sequence>
<reference evidence="2 3" key="1">
    <citation type="submission" date="2023-04" db="EMBL/GenBank/DDBJ databases">
        <title>Marinoamorphus aggregata gen. nov., sp. Nov., isolate from tissue of brittle star Ophioplocus japonicus.</title>
        <authorList>
            <person name="Kawano K."/>
            <person name="Sawayama S."/>
            <person name="Nakagawa S."/>
        </authorList>
    </citation>
    <scope>NUCLEOTIDE SEQUENCE [LARGE SCALE GENOMIC DNA]</scope>
    <source>
        <strain evidence="2 3">NKW23</strain>
    </source>
</reference>
<gene>
    <name evidence="2" type="ORF">LNKW23_22730</name>
</gene>
<feature type="compositionally biased region" description="Low complexity" evidence="1">
    <location>
        <begin position="167"/>
        <end position="184"/>
    </location>
</feature>
<organism evidence="2 3">
    <name type="scientific">Paralimibaculum aggregatum</name>
    <dbReference type="NCBI Taxonomy" id="3036245"/>
    <lineage>
        <taxon>Bacteria</taxon>
        <taxon>Pseudomonadati</taxon>
        <taxon>Pseudomonadota</taxon>
        <taxon>Alphaproteobacteria</taxon>
        <taxon>Rhodobacterales</taxon>
        <taxon>Paracoccaceae</taxon>
        <taxon>Paralimibaculum</taxon>
    </lineage>
</organism>
<evidence type="ECO:0000256" key="1">
    <source>
        <dbReference type="SAM" id="MobiDB-lite"/>
    </source>
</evidence>
<name>A0ABQ6LLA2_9RHOB</name>
<keyword evidence="3" id="KW-1185">Reference proteome</keyword>
<accession>A0ABQ6LLA2</accession>
<proteinExistence type="predicted"/>
<dbReference type="RefSeq" id="WP_285671854.1">
    <property type="nucleotide sequence ID" value="NZ_BSYI01000015.1"/>
</dbReference>
<protein>
    <submittedName>
        <fullName evidence="2">Uncharacterized protein</fullName>
    </submittedName>
</protein>
<dbReference type="EMBL" id="BSYI01000015">
    <property type="protein sequence ID" value="GMG83060.1"/>
    <property type="molecule type" value="Genomic_DNA"/>
</dbReference>
<feature type="region of interest" description="Disordered" evidence="1">
    <location>
        <begin position="153"/>
        <end position="184"/>
    </location>
</feature>
<comment type="caution">
    <text evidence="2">The sequence shown here is derived from an EMBL/GenBank/DDBJ whole genome shotgun (WGS) entry which is preliminary data.</text>
</comment>
<dbReference type="Proteomes" id="UP001239909">
    <property type="component" value="Unassembled WGS sequence"/>
</dbReference>